<gene>
    <name evidence="8" type="ORF">UFOPK3772_01023</name>
</gene>
<accession>A0A6J7JI68</accession>
<comment type="subcellular location">
    <subcellularLocation>
        <location evidence="1">Membrane</location>
        <topology evidence="1">Multi-pass membrane protein</topology>
    </subcellularLocation>
</comment>
<keyword evidence="2 6" id="KW-0812">Transmembrane</keyword>
<proteinExistence type="predicted"/>
<feature type="compositionally biased region" description="Polar residues" evidence="5">
    <location>
        <begin position="178"/>
        <end position="191"/>
    </location>
</feature>
<name>A0A6J7JI68_9ZZZZ</name>
<organism evidence="8">
    <name type="scientific">freshwater metagenome</name>
    <dbReference type="NCBI Taxonomy" id="449393"/>
    <lineage>
        <taxon>unclassified sequences</taxon>
        <taxon>metagenomes</taxon>
        <taxon>ecological metagenomes</taxon>
    </lineage>
</organism>
<dbReference type="Pfam" id="PF07291">
    <property type="entry name" value="MauE"/>
    <property type="match status" value="1"/>
</dbReference>
<evidence type="ECO:0000256" key="6">
    <source>
        <dbReference type="SAM" id="Phobius"/>
    </source>
</evidence>
<dbReference type="AlphaFoldDB" id="A0A6J7JI68"/>
<feature type="transmembrane region" description="Helical" evidence="6">
    <location>
        <begin position="80"/>
        <end position="101"/>
    </location>
</feature>
<keyword evidence="3 6" id="KW-1133">Transmembrane helix</keyword>
<evidence type="ECO:0000256" key="2">
    <source>
        <dbReference type="ARBA" id="ARBA00022692"/>
    </source>
</evidence>
<protein>
    <submittedName>
        <fullName evidence="8">Unannotated protein</fullName>
    </submittedName>
</protein>
<reference evidence="8" key="1">
    <citation type="submission" date="2020-05" db="EMBL/GenBank/DDBJ databases">
        <authorList>
            <person name="Chiriac C."/>
            <person name="Salcher M."/>
            <person name="Ghai R."/>
            <person name="Kavagutti S V."/>
        </authorList>
    </citation>
    <scope>NUCLEOTIDE SEQUENCE</scope>
</reference>
<evidence type="ECO:0000259" key="7">
    <source>
        <dbReference type="Pfam" id="PF07291"/>
    </source>
</evidence>
<feature type="transmembrane region" description="Helical" evidence="6">
    <location>
        <begin position="134"/>
        <end position="153"/>
    </location>
</feature>
<feature type="transmembrane region" description="Helical" evidence="6">
    <location>
        <begin position="53"/>
        <end position="73"/>
    </location>
</feature>
<sequence>MNVVRSLTGNAWIGLAFRLILAAVLIYAGVIKVFEPDGARNAILAYRLFDADIATVLGWALPIGEIVVGLLLLVGLFVRWAGLATALLMTGFIIGIASVWMRGYNIDCGCFGGGGDITGEGKNWRYTSEILRDLLFTGMGVWLIAWPVTALGLERASVEATRQGALADGEATDKASDVNETNTNQGERQHG</sequence>
<evidence type="ECO:0000256" key="4">
    <source>
        <dbReference type="ARBA" id="ARBA00023136"/>
    </source>
</evidence>
<dbReference type="InterPro" id="IPR009908">
    <property type="entry name" value="Methylamine_util_MauE"/>
</dbReference>
<dbReference type="GO" id="GO:0030416">
    <property type="term" value="P:methylamine metabolic process"/>
    <property type="evidence" value="ECO:0007669"/>
    <property type="project" value="InterPro"/>
</dbReference>
<keyword evidence="4 6" id="KW-0472">Membrane</keyword>
<evidence type="ECO:0000313" key="8">
    <source>
        <dbReference type="EMBL" id="CAB4942507.1"/>
    </source>
</evidence>
<dbReference type="GO" id="GO:0016020">
    <property type="term" value="C:membrane"/>
    <property type="evidence" value="ECO:0007669"/>
    <property type="project" value="UniProtKB-SubCell"/>
</dbReference>
<feature type="region of interest" description="Disordered" evidence="5">
    <location>
        <begin position="167"/>
        <end position="191"/>
    </location>
</feature>
<dbReference type="EMBL" id="CAFBNE010000024">
    <property type="protein sequence ID" value="CAB4942507.1"/>
    <property type="molecule type" value="Genomic_DNA"/>
</dbReference>
<evidence type="ECO:0000256" key="1">
    <source>
        <dbReference type="ARBA" id="ARBA00004141"/>
    </source>
</evidence>
<feature type="transmembrane region" description="Helical" evidence="6">
    <location>
        <begin position="12"/>
        <end position="33"/>
    </location>
</feature>
<evidence type="ECO:0000256" key="5">
    <source>
        <dbReference type="SAM" id="MobiDB-lite"/>
    </source>
</evidence>
<feature type="domain" description="Methylamine utilisation protein MauE" evidence="7">
    <location>
        <begin position="11"/>
        <end position="144"/>
    </location>
</feature>
<evidence type="ECO:0000256" key="3">
    <source>
        <dbReference type="ARBA" id="ARBA00022989"/>
    </source>
</evidence>